<dbReference type="HOGENOM" id="CLU_3342823_0_0_3"/>
<keyword evidence="2" id="KW-1185">Reference proteome</keyword>
<accession>K9Z0G8</accession>
<dbReference type="Proteomes" id="UP000010482">
    <property type="component" value="Chromosome"/>
</dbReference>
<sequence>MTKTVEGFYQDGYIQISELPQGVSEQTCDLNWSVEAV</sequence>
<dbReference type="AlphaFoldDB" id="K9Z0G8"/>
<dbReference type="KEGG" id="dsl:Dacsa_3372"/>
<evidence type="ECO:0000313" key="2">
    <source>
        <dbReference type="Proteomes" id="UP000010482"/>
    </source>
</evidence>
<dbReference type="EMBL" id="CP003944">
    <property type="protein sequence ID" value="AFZ51873.1"/>
    <property type="molecule type" value="Genomic_DNA"/>
</dbReference>
<reference evidence="1" key="1">
    <citation type="submission" date="2012-04" db="EMBL/GenBank/DDBJ databases">
        <title>Finished genome of Dactylococcopsis salina PCC 8305.</title>
        <authorList>
            <consortium name="US DOE Joint Genome Institute"/>
            <person name="Gugger M."/>
            <person name="Coursin T."/>
            <person name="Rippka R."/>
            <person name="Tandeau De Marsac N."/>
            <person name="Huntemann M."/>
            <person name="Wei C.-L."/>
            <person name="Han J."/>
            <person name="Detter J.C."/>
            <person name="Han C."/>
            <person name="Tapia R."/>
            <person name="Daligault H."/>
            <person name="Chen A."/>
            <person name="Krypides N."/>
            <person name="Mavromatis K."/>
            <person name="Markowitz V."/>
            <person name="Szeto E."/>
            <person name="Ivanova N."/>
            <person name="Ovchinnikova G."/>
            <person name="Pagani I."/>
            <person name="Pati A."/>
            <person name="Goodwin L."/>
            <person name="Peters L."/>
            <person name="Pitluck S."/>
            <person name="Woyke T."/>
            <person name="Kerfeld C."/>
        </authorList>
    </citation>
    <scope>NUCLEOTIDE SEQUENCE [LARGE SCALE GENOMIC DNA]</scope>
    <source>
        <strain evidence="1">PCC 8305</strain>
    </source>
</reference>
<gene>
    <name evidence="1" type="ORF">Dacsa_3372</name>
</gene>
<organism evidence="1 2">
    <name type="scientific">Dactylococcopsis salina (strain PCC 8305)</name>
    <name type="common">Myxobactron salinum</name>
    <dbReference type="NCBI Taxonomy" id="13035"/>
    <lineage>
        <taxon>Bacteria</taxon>
        <taxon>Bacillati</taxon>
        <taxon>Cyanobacteriota</taxon>
        <taxon>Cyanophyceae</taxon>
        <taxon>Nodosilineales</taxon>
        <taxon>Cymatolegaceae</taxon>
        <taxon>Dactylococcopsis</taxon>
    </lineage>
</organism>
<evidence type="ECO:0000313" key="1">
    <source>
        <dbReference type="EMBL" id="AFZ51873.1"/>
    </source>
</evidence>
<proteinExistence type="predicted"/>
<protein>
    <submittedName>
        <fullName evidence="1">Uncharacterized protein</fullName>
    </submittedName>
</protein>
<name>K9Z0G8_DACS8</name>